<evidence type="ECO:0000256" key="1">
    <source>
        <dbReference type="ARBA" id="ARBA00011073"/>
    </source>
</evidence>
<keyword evidence="4 5" id="KW-0720">Serine protease</keyword>
<feature type="active site" description="Charge relay system" evidence="5">
    <location>
        <position position="189"/>
    </location>
</feature>
<feature type="signal peptide" evidence="8">
    <location>
        <begin position="1"/>
        <end position="22"/>
    </location>
</feature>
<feature type="compositionally biased region" description="Polar residues" evidence="7">
    <location>
        <begin position="140"/>
        <end position="151"/>
    </location>
</feature>
<dbReference type="InterPro" id="IPR050131">
    <property type="entry name" value="Peptidase_S8_subtilisin-like"/>
</dbReference>
<evidence type="ECO:0000256" key="3">
    <source>
        <dbReference type="ARBA" id="ARBA00022801"/>
    </source>
</evidence>
<feature type="chain" id="PRO_5047292439" evidence="8">
    <location>
        <begin position="23"/>
        <end position="591"/>
    </location>
</feature>
<gene>
    <name evidence="10" type="ORF">LWC34_38450</name>
</gene>
<feature type="domain" description="Peptidase S8/S53" evidence="9">
    <location>
        <begin position="181"/>
        <end position="540"/>
    </location>
</feature>
<dbReference type="PANTHER" id="PTHR43806">
    <property type="entry name" value="PEPTIDASE S8"/>
    <property type="match status" value="1"/>
</dbReference>
<feature type="active site" description="Charge relay system" evidence="5">
    <location>
        <position position="496"/>
    </location>
</feature>
<dbReference type="SUPFAM" id="SSF52743">
    <property type="entry name" value="Subtilisin-like"/>
    <property type="match status" value="1"/>
</dbReference>
<evidence type="ECO:0000256" key="6">
    <source>
        <dbReference type="RuleBase" id="RU003355"/>
    </source>
</evidence>
<organism evidence="10 11">
    <name type="scientific">Kibdelosporangium philippinense</name>
    <dbReference type="NCBI Taxonomy" id="211113"/>
    <lineage>
        <taxon>Bacteria</taxon>
        <taxon>Bacillati</taxon>
        <taxon>Actinomycetota</taxon>
        <taxon>Actinomycetes</taxon>
        <taxon>Pseudonocardiales</taxon>
        <taxon>Pseudonocardiaceae</taxon>
        <taxon>Kibdelosporangium</taxon>
    </lineage>
</organism>
<evidence type="ECO:0000313" key="10">
    <source>
        <dbReference type="EMBL" id="MCE7008654.1"/>
    </source>
</evidence>
<evidence type="ECO:0000256" key="2">
    <source>
        <dbReference type="ARBA" id="ARBA00022670"/>
    </source>
</evidence>
<dbReference type="InterPro" id="IPR022398">
    <property type="entry name" value="Peptidase_S8_His-AS"/>
</dbReference>
<dbReference type="PROSITE" id="PS00138">
    <property type="entry name" value="SUBTILASE_SER"/>
    <property type="match status" value="1"/>
</dbReference>
<keyword evidence="2 5" id="KW-0645">Protease</keyword>
<dbReference type="InterPro" id="IPR015500">
    <property type="entry name" value="Peptidase_S8_subtilisin-rel"/>
</dbReference>
<dbReference type="PRINTS" id="PR00723">
    <property type="entry name" value="SUBTILISIN"/>
</dbReference>
<protein>
    <submittedName>
        <fullName evidence="10">S8 family serine peptidase</fullName>
    </submittedName>
</protein>
<evidence type="ECO:0000256" key="5">
    <source>
        <dbReference type="PROSITE-ProRule" id="PRU01240"/>
    </source>
</evidence>
<reference evidence="10 11" key="1">
    <citation type="submission" date="2021-12" db="EMBL/GenBank/DDBJ databases">
        <title>Genome sequence of Kibdelosporangium philippinense ATCC 49844.</title>
        <authorList>
            <person name="Fedorov E.A."/>
            <person name="Omeragic M."/>
            <person name="Shalygina K.F."/>
            <person name="Maclea K.S."/>
        </authorList>
    </citation>
    <scope>NUCLEOTIDE SEQUENCE [LARGE SCALE GENOMIC DNA]</scope>
    <source>
        <strain evidence="10 11">ATCC 49844</strain>
    </source>
</reference>
<dbReference type="Proteomes" id="UP001521150">
    <property type="component" value="Unassembled WGS sequence"/>
</dbReference>
<dbReference type="InterPro" id="IPR023828">
    <property type="entry name" value="Peptidase_S8_Ser-AS"/>
</dbReference>
<keyword evidence="3 5" id="KW-0378">Hydrolase</keyword>
<keyword evidence="11" id="KW-1185">Reference proteome</keyword>
<evidence type="ECO:0000313" key="11">
    <source>
        <dbReference type="Proteomes" id="UP001521150"/>
    </source>
</evidence>
<comment type="similarity">
    <text evidence="1 5 6">Belongs to the peptidase S8 family.</text>
</comment>
<comment type="caution">
    <text evidence="10">The sequence shown here is derived from an EMBL/GenBank/DDBJ whole genome shotgun (WGS) entry which is preliminary data.</text>
</comment>
<feature type="active site" description="Charge relay system" evidence="5">
    <location>
        <position position="244"/>
    </location>
</feature>
<dbReference type="InterPro" id="IPR036852">
    <property type="entry name" value="Peptidase_S8/S53_dom_sf"/>
</dbReference>
<dbReference type="PROSITE" id="PS51892">
    <property type="entry name" value="SUBTILASE"/>
    <property type="match status" value="1"/>
</dbReference>
<sequence length="591" mass="62040">MRRKTVLAIAALPLLATLTAVTAPTASALPRLQGKSVEYNVLAAPGTSIETIEAAARAAGGKVVDRNAAVGLITVAAPEHGFTERVSKARGVTAAGKSRAVGQAPKTKSAPKPDVVEKEAAASASSLSPALQKAAEAKQNRANTQSRSAVQSVGMDPLDDKLWGLTSIRADLVRDHTIGDRRVKVGILDTGVDGKHPDIAPNFDRALSRNFAKDIPFDELGQVVDGPCEFRGCTDPSDWDDNGHGTHVAGTIAAAADGFGLSGVAPGVSIVNIRGAQDSGSFFLQPVVNAMTYAGDAGLDVVNMSFFVDPWLYNCDNNAADSPEQQAEQRTIKMAISRAMDYAYRKGVTQVVSLGNQHTDLGNPLPDASSPNYPANTTHPRTIDNATCLSLPIEGPHSIGVASYGPSGLKADYSNWGTEQISVSAPGGYARDYFGTPWFNTRENTILSTYPRNVALVNGHIDAAGNLTPAGVTAKIQRQVKPDGTLAFYQWLQGTSMASPHAAGVAALIVSKFGNYDARGGVLLNPDRVERVLQGTATKTPCPTPRTVDYLKEGRDASYTATCLGGLEFNGFHGTGQVDALQAVVSGADYL</sequence>
<dbReference type="InterPro" id="IPR000209">
    <property type="entry name" value="Peptidase_S8/S53_dom"/>
</dbReference>
<evidence type="ECO:0000256" key="8">
    <source>
        <dbReference type="SAM" id="SignalP"/>
    </source>
</evidence>
<evidence type="ECO:0000256" key="7">
    <source>
        <dbReference type="SAM" id="MobiDB-lite"/>
    </source>
</evidence>
<accession>A0ABS8ZLK3</accession>
<dbReference type="Gene3D" id="3.40.50.200">
    <property type="entry name" value="Peptidase S8/S53 domain"/>
    <property type="match status" value="1"/>
</dbReference>
<dbReference type="InterPro" id="IPR023827">
    <property type="entry name" value="Peptidase_S8_Asp-AS"/>
</dbReference>
<dbReference type="PROSITE" id="PS00137">
    <property type="entry name" value="SUBTILASE_HIS"/>
    <property type="match status" value="1"/>
</dbReference>
<feature type="compositionally biased region" description="Low complexity" evidence="7">
    <location>
        <begin position="121"/>
        <end position="134"/>
    </location>
</feature>
<evidence type="ECO:0000256" key="4">
    <source>
        <dbReference type="ARBA" id="ARBA00022825"/>
    </source>
</evidence>
<name>A0ABS8ZLK3_9PSEU</name>
<dbReference type="RefSeq" id="WP_233730132.1">
    <property type="nucleotide sequence ID" value="NZ_JAJVCN010000003.1"/>
</dbReference>
<dbReference type="Pfam" id="PF00082">
    <property type="entry name" value="Peptidase_S8"/>
    <property type="match status" value="1"/>
</dbReference>
<evidence type="ECO:0000259" key="9">
    <source>
        <dbReference type="Pfam" id="PF00082"/>
    </source>
</evidence>
<dbReference type="PROSITE" id="PS00136">
    <property type="entry name" value="SUBTILASE_ASP"/>
    <property type="match status" value="1"/>
</dbReference>
<dbReference type="EMBL" id="JAJVCN010000003">
    <property type="protein sequence ID" value="MCE7008654.1"/>
    <property type="molecule type" value="Genomic_DNA"/>
</dbReference>
<dbReference type="PANTHER" id="PTHR43806:SF11">
    <property type="entry name" value="CEREVISIN-RELATED"/>
    <property type="match status" value="1"/>
</dbReference>
<keyword evidence="8" id="KW-0732">Signal</keyword>
<feature type="region of interest" description="Disordered" evidence="7">
    <location>
        <begin position="89"/>
        <end position="152"/>
    </location>
</feature>
<proteinExistence type="inferred from homology"/>